<reference evidence="3 4" key="1">
    <citation type="journal article" date="2021" name="Nat. Commun.">
        <title>Genetic determinants of endophytism in the Arabidopsis root mycobiome.</title>
        <authorList>
            <person name="Mesny F."/>
            <person name="Miyauchi S."/>
            <person name="Thiergart T."/>
            <person name="Pickel B."/>
            <person name="Atanasova L."/>
            <person name="Karlsson M."/>
            <person name="Huettel B."/>
            <person name="Barry K.W."/>
            <person name="Haridas S."/>
            <person name="Chen C."/>
            <person name="Bauer D."/>
            <person name="Andreopoulos W."/>
            <person name="Pangilinan J."/>
            <person name="LaButti K."/>
            <person name="Riley R."/>
            <person name="Lipzen A."/>
            <person name="Clum A."/>
            <person name="Drula E."/>
            <person name="Henrissat B."/>
            <person name="Kohler A."/>
            <person name="Grigoriev I.V."/>
            <person name="Martin F.M."/>
            <person name="Hacquard S."/>
        </authorList>
    </citation>
    <scope>NUCLEOTIDE SEQUENCE [LARGE SCALE GENOMIC DNA]</scope>
    <source>
        <strain evidence="3 4">MPI-CAGE-CH-0241</strain>
    </source>
</reference>
<dbReference type="OrthoDB" id="5331891at2759"/>
<keyword evidence="4" id="KW-1185">Reference proteome</keyword>
<evidence type="ECO:0000313" key="3">
    <source>
        <dbReference type="EMBL" id="KAH6892035.1"/>
    </source>
</evidence>
<protein>
    <recommendedName>
        <fullName evidence="2">DUF7580 domain-containing protein</fullName>
    </recommendedName>
</protein>
<name>A0A9P9ATY3_9HYPO</name>
<feature type="domain" description="DUF7580" evidence="2">
    <location>
        <begin position="205"/>
        <end position="575"/>
    </location>
</feature>
<dbReference type="InterPro" id="IPR056002">
    <property type="entry name" value="DUF7580"/>
</dbReference>
<comment type="caution">
    <text evidence="3">The sequence shown here is derived from an EMBL/GenBank/DDBJ whole genome shotgun (WGS) entry which is preliminary data.</text>
</comment>
<gene>
    <name evidence="3" type="ORF">B0T10DRAFT_283521</name>
</gene>
<accession>A0A9P9ATY3</accession>
<evidence type="ECO:0000259" key="2">
    <source>
        <dbReference type="Pfam" id="PF24476"/>
    </source>
</evidence>
<dbReference type="PANTHER" id="PTHR35186:SF4">
    <property type="entry name" value="PRION-INHIBITION AND PROPAGATION HELO DOMAIN-CONTAINING PROTEIN"/>
    <property type="match status" value="1"/>
</dbReference>
<organism evidence="3 4">
    <name type="scientific">Thelonectria olida</name>
    <dbReference type="NCBI Taxonomy" id="1576542"/>
    <lineage>
        <taxon>Eukaryota</taxon>
        <taxon>Fungi</taxon>
        <taxon>Dikarya</taxon>
        <taxon>Ascomycota</taxon>
        <taxon>Pezizomycotina</taxon>
        <taxon>Sordariomycetes</taxon>
        <taxon>Hypocreomycetidae</taxon>
        <taxon>Hypocreales</taxon>
        <taxon>Nectriaceae</taxon>
        <taxon>Thelonectria</taxon>
    </lineage>
</organism>
<sequence length="600" mass="68344">MAELALGVLGIVPLVGVAIKSYKTLTSKLRAFRHCSSTVHRVYKKLRVQRRIFKNECHLLLRHGVDDEAAIRDLMSDFDHRGWNNQDWEKHLRVSLKENYDECAEHVRDIIETIRRLEAEFCCFQAVEAKQQKGERLKDAWKRLEDGLRISFKGGSYEAEIADLRTANNDLISLRDQSQQLQQTHKDRAVKRSASGQLEWADIQRASKALHDALVNVWSCSQASHARHLMALFLEAEKPDENVRMTMAILCQEHGPSPSQADLIPLQVKSRNIQRTSNLRSSMRPSPPEKQRPQKRTKMGRFYQDSAVPCSPQKQIQSLDLRFVEDICFELTTQHNEKKTEVMPNCLGYIDTQSKETHRHQFFSSMVGFFQNTHSSVIAPGDLISMDTALYDTTNVSLSTVEKLSLAKSLVSAVLKFHATPWLREVWGLQDVSFFHQDGEDLAQSLRTLHLGIELNPKEVQTTSPDSSMRDIWMTPSSNRLSHASEADRLLCGIDNIALHCLGVALLQIERLEKIEPDDVLGVRKLARSGSTFGPRYHEITQKCLRCDFGYRADLGKVQLQNAVYESIVVSLESMITCLSLGDDDVRRQQATSYPDEYLQ</sequence>
<dbReference type="Pfam" id="PF24476">
    <property type="entry name" value="DUF7580"/>
    <property type="match status" value="1"/>
</dbReference>
<dbReference type="EMBL" id="JAGPYM010000007">
    <property type="protein sequence ID" value="KAH6892035.1"/>
    <property type="molecule type" value="Genomic_DNA"/>
</dbReference>
<evidence type="ECO:0000256" key="1">
    <source>
        <dbReference type="SAM" id="MobiDB-lite"/>
    </source>
</evidence>
<feature type="region of interest" description="Disordered" evidence="1">
    <location>
        <begin position="275"/>
        <end position="297"/>
    </location>
</feature>
<proteinExistence type="predicted"/>
<feature type="compositionally biased region" description="Polar residues" evidence="1">
    <location>
        <begin position="275"/>
        <end position="284"/>
    </location>
</feature>
<evidence type="ECO:0000313" key="4">
    <source>
        <dbReference type="Proteomes" id="UP000777438"/>
    </source>
</evidence>
<dbReference type="Proteomes" id="UP000777438">
    <property type="component" value="Unassembled WGS sequence"/>
</dbReference>
<dbReference type="PANTHER" id="PTHR35186">
    <property type="entry name" value="ANK_REP_REGION DOMAIN-CONTAINING PROTEIN"/>
    <property type="match status" value="1"/>
</dbReference>
<dbReference type="AlphaFoldDB" id="A0A9P9ATY3"/>